<dbReference type="PANTHER" id="PTHR21600:SF92">
    <property type="entry name" value="RIBOSOMAL LARGE SUBUNIT PSEUDOURIDINE SYNTHASE C"/>
    <property type="match status" value="1"/>
</dbReference>
<dbReference type="SMART" id="SM00363">
    <property type="entry name" value="S4"/>
    <property type="match status" value="1"/>
</dbReference>
<dbReference type="FunFam" id="3.10.290.10:FF:000010">
    <property type="entry name" value="Pseudouridine synthase"/>
    <property type="match status" value="1"/>
</dbReference>
<dbReference type="InterPro" id="IPR050188">
    <property type="entry name" value="RluA_PseudoU_synthase"/>
</dbReference>
<dbReference type="STRING" id="319224.Sputcn32_1574"/>
<dbReference type="InterPro" id="IPR006224">
    <property type="entry name" value="PsdUridine_synth_RluA-like_CS"/>
</dbReference>
<dbReference type="EMBL" id="CP000681">
    <property type="protein sequence ID" value="ABP75299.1"/>
    <property type="molecule type" value="Genomic_DNA"/>
</dbReference>
<gene>
    <name evidence="11" type="ordered locus">Sputcn32_1574</name>
</gene>
<dbReference type="NCBIfam" id="NF008249">
    <property type="entry name" value="PRK11025.1"/>
    <property type="match status" value="1"/>
</dbReference>
<dbReference type="CDD" id="cd00165">
    <property type="entry name" value="S4"/>
    <property type="match status" value="1"/>
</dbReference>
<dbReference type="CDD" id="cd02869">
    <property type="entry name" value="PseudoU_synth_RluA_like"/>
    <property type="match status" value="1"/>
</dbReference>
<evidence type="ECO:0000256" key="2">
    <source>
        <dbReference type="ARBA" id="ARBA00002876"/>
    </source>
</evidence>
<dbReference type="GO" id="GO:0160141">
    <property type="term" value="F:23S rRNA pseudouridine(955/2504/2580) synthase activity"/>
    <property type="evidence" value="ECO:0007669"/>
    <property type="project" value="UniProtKB-EC"/>
</dbReference>
<keyword evidence="4" id="KW-0698">rRNA processing</keyword>
<evidence type="ECO:0000313" key="11">
    <source>
        <dbReference type="EMBL" id="ABP75299.1"/>
    </source>
</evidence>
<dbReference type="KEGG" id="spc:Sputcn32_1574"/>
<dbReference type="InterPro" id="IPR020103">
    <property type="entry name" value="PsdUridine_synth_cat_dom_sf"/>
</dbReference>
<accession>A4Y5R6</accession>
<comment type="catalytic activity">
    <reaction evidence="1">
        <text>uridine(955/2504/2580) in 23S rRNA = pseudouridine(955/2504/2580) in 23S rRNA</text>
        <dbReference type="Rhea" id="RHEA:42528"/>
        <dbReference type="Rhea" id="RHEA-COMP:10099"/>
        <dbReference type="Rhea" id="RHEA-COMP:10100"/>
        <dbReference type="ChEBI" id="CHEBI:65314"/>
        <dbReference type="ChEBI" id="CHEBI:65315"/>
        <dbReference type="EC" id="5.4.99.24"/>
    </reaction>
</comment>
<evidence type="ECO:0000259" key="10">
    <source>
        <dbReference type="SMART" id="SM00363"/>
    </source>
</evidence>
<dbReference type="Pfam" id="PF01479">
    <property type="entry name" value="S4"/>
    <property type="match status" value="1"/>
</dbReference>
<keyword evidence="5 8" id="KW-0694">RNA-binding</keyword>
<feature type="active site" evidence="7">
    <location>
        <position position="158"/>
    </location>
</feature>
<comment type="catalytic activity">
    <reaction evidence="9">
        <text>a uridine in RNA = a pseudouridine in RNA</text>
        <dbReference type="Rhea" id="RHEA:48348"/>
        <dbReference type="Rhea" id="RHEA-COMP:12068"/>
        <dbReference type="Rhea" id="RHEA-COMP:12069"/>
        <dbReference type="ChEBI" id="CHEBI:65314"/>
        <dbReference type="ChEBI" id="CHEBI:65315"/>
    </reaction>
</comment>
<dbReference type="Pfam" id="PF00849">
    <property type="entry name" value="PseudoU_synth_2"/>
    <property type="match status" value="1"/>
</dbReference>
<dbReference type="NCBIfam" id="TIGR00005">
    <property type="entry name" value="rluA_subfam"/>
    <property type="match status" value="1"/>
</dbReference>
<dbReference type="InterPro" id="IPR006225">
    <property type="entry name" value="PsdUridine_synth_RluC/D"/>
</dbReference>
<evidence type="ECO:0000256" key="8">
    <source>
        <dbReference type="PROSITE-ProRule" id="PRU00182"/>
    </source>
</evidence>
<evidence type="ECO:0000256" key="5">
    <source>
        <dbReference type="ARBA" id="ARBA00022884"/>
    </source>
</evidence>
<feature type="domain" description="RNA-binding S4" evidence="10">
    <location>
        <begin position="33"/>
        <end position="92"/>
    </location>
</feature>
<evidence type="ECO:0000256" key="4">
    <source>
        <dbReference type="ARBA" id="ARBA00022552"/>
    </source>
</evidence>
<evidence type="ECO:0000256" key="6">
    <source>
        <dbReference type="ARBA" id="ARBA00023235"/>
    </source>
</evidence>
<dbReference type="GO" id="GO:0003723">
    <property type="term" value="F:RNA binding"/>
    <property type="evidence" value="ECO:0007669"/>
    <property type="project" value="UniProtKB-KW"/>
</dbReference>
<sequence>MATVLVRWRIMNTVSTPQQQVQLITIDEDHFEQRIDNFLMTALKGVPKSMIYRIVRKGEVRVNKKRIKPEYKLQMGDIVRIPPVRVAESDNRTAPSANLSKVSQLEDRILHEDNHLIVLNKPAGIAVHGGSGVDYGVIEALRSLRPQQKFLELVHRLDKDTSGVLLVAKKRSALKHLHDQLRYKKMQKDYLALVKGEWSAQDKVVKQPLLKITLKSGERIVRVNAEGKPSETRFKIMQRYQGCTLVKASPVTGRTHQIRVHCQFAGHPIACDDKYSEQGFDDSMRSLGLTRLFLHAAELMFIHPENDDVMRISAPLDENLSQLLDKLKRA</sequence>
<dbReference type="Gene3D" id="3.30.2350.10">
    <property type="entry name" value="Pseudouridine synthase"/>
    <property type="match status" value="1"/>
</dbReference>
<reference evidence="11" key="1">
    <citation type="submission" date="2007-04" db="EMBL/GenBank/DDBJ databases">
        <title>Complete sequence of Shewanella putrefaciens CN-32.</title>
        <authorList>
            <consortium name="US DOE Joint Genome Institute"/>
            <person name="Copeland A."/>
            <person name="Lucas S."/>
            <person name="Lapidus A."/>
            <person name="Barry K."/>
            <person name="Detter J.C."/>
            <person name="Glavina del Rio T."/>
            <person name="Hammon N."/>
            <person name="Israni S."/>
            <person name="Dalin E."/>
            <person name="Tice H."/>
            <person name="Pitluck S."/>
            <person name="Chain P."/>
            <person name="Malfatti S."/>
            <person name="Shin M."/>
            <person name="Vergez L."/>
            <person name="Schmutz J."/>
            <person name="Larimer F."/>
            <person name="Land M."/>
            <person name="Hauser L."/>
            <person name="Kyrpides N."/>
            <person name="Mikhailova N."/>
            <person name="Romine M.F."/>
            <person name="Fredrickson J."/>
            <person name="Tiedje J."/>
            <person name="Richardson P."/>
        </authorList>
    </citation>
    <scope>NUCLEOTIDE SEQUENCE [LARGE SCALE GENOMIC DNA]</scope>
    <source>
        <strain evidence="11">CN-32</strain>
    </source>
</reference>
<dbReference type="InterPro" id="IPR006145">
    <property type="entry name" value="PsdUridine_synth_RsuA/RluA"/>
</dbReference>
<evidence type="ECO:0000256" key="7">
    <source>
        <dbReference type="PIRSR" id="PIRSR606225-1"/>
    </source>
</evidence>
<dbReference type="PROSITE" id="PS50889">
    <property type="entry name" value="S4"/>
    <property type="match status" value="1"/>
</dbReference>
<dbReference type="AlphaFoldDB" id="A4Y5R6"/>
<dbReference type="SUPFAM" id="SSF55120">
    <property type="entry name" value="Pseudouridine synthase"/>
    <property type="match status" value="1"/>
</dbReference>
<comment type="function">
    <text evidence="2">Responsible for synthesis of pseudouridine from uracil at positions 955, 2504 and 2580 in 23S ribosomal RNA.</text>
</comment>
<dbReference type="GO" id="GO:0000455">
    <property type="term" value="P:enzyme-directed rRNA pseudouridine synthesis"/>
    <property type="evidence" value="ECO:0007669"/>
    <property type="project" value="TreeGrafter"/>
</dbReference>
<dbReference type="Gene3D" id="3.10.290.10">
    <property type="entry name" value="RNA-binding S4 domain"/>
    <property type="match status" value="1"/>
</dbReference>
<comment type="similarity">
    <text evidence="3 9">Belongs to the pseudouridine synthase RluA family.</text>
</comment>
<organism evidence="11">
    <name type="scientific">Shewanella putrefaciens (strain CN-32 / ATCC BAA-453)</name>
    <dbReference type="NCBI Taxonomy" id="319224"/>
    <lineage>
        <taxon>Bacteria</taxon>
        <taxon>Pseudomonadati</taxon>
        <taxon>Pseudomonadota</taxon>
        <taxon>Gammaproteobacteria</taxon>
        <taxon>Alteromonadales</taxon>
        <taxon>Shewanellaceae</taxon>
        <taxon>Shewanella</taxon>
    </lineage>
</organism>
<dbReference type="HOGENOM" id="CLU_016902_1_1_6"/>
<evidence type="ECO:0000256" key="1">
    <source>
        <dbReference type="ARBA" id="ARBA00000381"/>
    </source>
</evidence>
<dbReference type="InterPro" id="IPR036986">
    <property type="entry name" value="S4_RNA-bd_sf"/>
</dbReference>
<keyword evidence="6 9" id="KW-0413">Isomerase</keyword>
<dbReference type="PROSITE" id="PS01129">
    <property type="entry name" value="PSI_RLU"/>
    <property type="match status" value="1"/>
</dbReference>
<protein>
    <recommendedName>
        <fullName evidence="9">Pseudouridine synthase</fullName>
        <ecNumber evidence="9">5.4.99.-</ecNumber>
    </recommendedName>
</protein>
<dbReference type="SUPFAM" id="SSF55174">
    <property type="entry name" value="Alpha-L RNA-binding motif"/>
    <property type="match status" value="1"/>
</dbReference>
<evidence type="ECO:0000256" key="9">
    <source>
        <dbReference type="RuleBase" id="RU362028"/>
    </source>
</evidence>
<name>A4Y5R6_SHEPC</name>
<dbReference type="InterPro" id="IPR002942">
    <property type="entry name" value="S4_RNA-bd"/>
</dbReference>
<proteinExistence type="inferred from homology"/>
<dbReference type="eggNOG" id="COG0564">
    <property type="taxonomic scope" value="Bacteria"/>
</dbReference>
<dbReference type="PANTHER" id="PTHR21600">
    <property type="entry name" value="MITOCHONDRIAL RNA PSEUDOURIDINE SYNTHASE"/>
    <property type="match status" value="1"/>
</dbReference>
<dbReference type="EC" id="5.4.99.-" evidence="9"/>
<evidence type="ECO:0000256" key="3">
    <source>
        <dbReference type="ARBA" id="ARBA00010876"/>
    </source>
</evidence>